<evidence type="ECO:0000313" key="4">
    <source>
        <dbReference type="EMBL" id="MPN59480.1"/>
    </source>
</evidence>
<dbReference type="Pfam" id="PF23477">
    <property type="entry name" value="zf_Tbcl_2"/>
    <property type="match status" value="1"/>
</dbReference>
<evidence type="ECO:0000259" key="3">
    <source>
        <dbReference type="Pfam" id="PF23477"/>
    </source>
</evidence>
<comment type="caution">
    <text evidence="4">The sequence shown here is derived from an EMBL/GenBank/DDBJ whole genome shotgun (WGS) entry which is preliminary data.</text>
</comment>
<accession>A0A645J8M1</accession>
<organism evidence="4">
    <name type="scientific">bioreactor metagenome</name>
    <dbReference type="NCBI Taxonomy" id="1076179"/>
    <lineage>
        <taxon>unclassified sequences</taxon>
        <taxon>metagenomes</taxon>
        <taxon>ecological metagenomes</taxon>
    </lineage>
</organism>
<feature type="region of interest" description="Disordered" evidence="1">
    <location>
        <begin position="36"/>
        <end position="56"/>
    </location>
</feature>
<dbReference type="Pfam" id="PF13451">
    <property type="entry name" value="zf_Tbcl"/>
    <property type="match status" value="1"/>
</dbReference>
<reference evidence="4" key="1">
    <citation type="submission" date="2019-08" db="EMBL/GenBank/DDBJ databases">
        <authorList>
            <person name="Kucharzyk K."/>
            <person name="Murdoch R.W."/>
            <person name="Higgins S."/>
            <person name="Loffler F."/>
        </authorList>
    </citation>
    <scope>NUCLEOTIDE SEQUENCE</scope>
</reference>
<dbReference type="InterPro" id="IPR026363">
    <property type="entry name" value="CxxC-x17-CxxC_dom"/>
</dbReference>
<protein>
    <submittedName>
        <fullName evidence="4">Uncharacterized protein</fullName>
    </submittedName>
</protein>
<gene>
    <name evidence="4" type="ORF">SDC9_207201</name>
</gene>
<evidence type="ECO:0000259" key="2">
    <source>
        <dbReference type="Pfam" id="PF13451"/>
    </source>
</evidence>
<feature type="domain" description="Probable zinc-binding" evidence="2">
    <location>
        <begin position="3"/>
        <end position="48"/>
    </location>
</feature>
<proteinExistence type="predicted"/>
<name>A0A645J8M1_9ZZZZ</name>
<dbReference type="EMBL" id="VSSQ01133558">
    <property type="protein sequence ID" value="MPN59480.1"/>
    <property type="molecule type" value="Genomic_DNA"/>
</dbReference>
<sequence length="92" mass="10367">MSQDKTLTCKDCGQTFVFTAGEQDFFAEKGFTNEPTRCKDCRSSRKNNGGQSSGRREMYPAVCAACGKETQVPFQPRDDRPVYCSDCFSKKR</sequence>
<dbReference type="AlphaFoldDB" id="A0A645J8M1"/>
<feature type="domain" description="CxxC-x17-CxxC" evidence="3">
    <location>
        <begin position="56"/>
        <end position="92"/>
    </location>
</feature>
<dbReference type="InterPro" id="IPR025306">
    <property type="entry name" value="Zn-bnd_dom_prob"/>
</dbReference>
<dbReference type="NCBIfam" id="TIGR04272">
    <property type="entry name" value="cxxc_cxxc_Mbark"/>
    <property type="match status" value="1"/>
</dbReference>
<evidence type="ECO:0000256" key="1">
    <source>
        <dbReference type="SAM" id="MobiDB-lite"/>
    </source>
</evidence>